<evidence type="ECO:0000313" key="1">
    <source>
        <dbReference type="EMBL" id="KAK2587641.1"/>
    </source>
</evidence>
<accession>A0AAD9VUM2</accession>
<dbReference type="Proteomes" id="UP001258017">
    <property type="component" value="Unassembled WGS sequence"/>
</dbReference>
<reference evidence="1" key="2">
    <citation type="journal article" date="2023" name="Commun. Biol.">
        <title>Intrasexual cuticular hydrocarbon dimorphism in a wasp sheds light on hydrocarbon biosynthesis genes in Hymenoptera.</title>
        <authorList>
            <person name="Moris V.C."/>
            <person name="Podsiadlowski L."/>
            <person name="Martin S."/>
            <person name="Oeyen J.P."/>
            <person name="Donath A."/>
            <person name="Petersen M."/>
            <person name="Wilbrandt J."/>
            <person name="Misof B."/>
            <person name="Liedtke D."/>
            <person name="Thamm M."/>
            <person name="Scheiner R."/>
            <person name="Schmitt T."/>
            <person name="Niehuis O."/>
        </authorList>
    </citation>
    <scope>NUCLEOTIDE SEQUENCE</scope>
    <source>
        <strain evidence="1">GBR_01_08_01A</strain>
    </source>
</reference>
<evidence type="ECO:0000313" key="2">
    <source>
        <dbReference type="Proteomes" id="UP001258017"/>
    </source>
</evidence>
<gene>
    <name evidence="1" type="ORF">KPH14_003764</name>
</gene>
<keyword evidence="2" id="KW-1185">Reference proteome</keyword>
<dbReference type="AlphaFoldDB" id="A0AAD9VUM2"/>
<dbReference type="EMBL" id="JAIFRP010000006">
    <property type="protein sequence ID" value="KAK2587641.1"/>
    <property type="molecule type" value="Genomic_DNA"/>
</dbReference>
<sequence>MTPMPGNALTKQYLCYVSSIACPLRRQKDQGTMGKSIGIALSDSRLVSPLERLKPSRTSITTGESRSFSIGDDRGDPIGCRDSPSVQPWDLGLNCWDEVHELRNGLRRVTIGIRSSARSCVISVIDSDSVPQCSGECAFMVTHVLGGIRVEPPLDS</sequence>
<reference evidence="1" key="1">
    <citation type="submission" date="2021-08" db="EMBL/GenBank/DDBJ databases">
        <authorList>
            <person name="Misof B."/>
            <person name="Oliver O."/>
            <person name="Podsiadlowski L."/>
            <person name="Donath A."/>
            <person name="Peters R."/>
            <person name="Mayer C."/>
            <person name="Rust J."/>
            <person name="Gunkel S."/>
            <person name="Lesny P."/>
            <person name="Martin S."/>
            <person name="Oeyen J.P."/>
            <person name="Petersen M."/>
            <person name="Panagiotis P."/>
            <person name="Wilbrandt J."/>
            <person name="Tanja T."/>
        </authorList>
    </citation>
    <scope>NUCLEOTIDE SEQUENCE</scope>
    <source>
        <strain evidence="1">GBR_01_08_01A</strain>
        <tissue evidence="1">Thorax + abdomen</tissue>
    </source>
</reference>
<comment type="caution">
    <text evidence="1">The sequence shown here is derived from an EMBL/GenBank/DDBJ whole genome shotgun (WGS) entry which is preliminary data.</text>
</comment>
<organism evidence="1 2">
    <name type="scientific">Odynerus spinipes</name>
    <dbReference type="NCBI Taxonomy" id="1348599"/>
    <lineage>
        <taxon>Eukaryota</taxon>
        <taxon>Metazoa</taxon>
        <taxon>Ecdysozoa</taxon>
        <taxon>Arthropoda</taxon>
        <taxon>Hexapoda</taxon>
        <taxon>Insecta</taxon>
        <taxon>Pterygota</taxon>
        <taxon>Neoptera</taxon>
        <taxon>Endopterygota</taxon>
        <taxon>Hymenoptera</taxon>
        <taxon>Apocrita</taxon>
        <taxon>Aculeata</taxon>
        <taxon>Vespoidea</taxon>
        <taxon>Vespidae</taxon>
        <taxon>Eumeninae</taxon>
        <taxon>Odynerus</taxon>
    </lineage>
</organism>
<proteinExistence type="predicted"/>
<name>A0AAD9VUM2_9HYME</name>
<protein>
    <submittedName>
        <fullName evidence="1">Uncharacterized protein</fullName>
    </submittedName>
</protein>